<evidence type="ECO:0000313" key="4">
    <source>
        <dbReference type="Proteomes" id="UP001500340"/>
    </source>
</evidence>
<accession>A0ABN0Y4C1</accession>
<reference evidence="3 4" key="1">
    <citation type="journal article" date="2019" name="Int. J. Syst. Evol. Microbiol.">
        <title>The Global Catalogue of Microorganisms (GCM) 10K type strain sequencing project: providing services to taxonomists for standard genome sequencing and annotation.</title>
        <authorList>
            <consortium name="The Broad Institute Genomics Platform"/>
            <consortium name="The Broad Institute Genome Sequencing Center for Infectious Disease"/>
            <person name="Wu L."/>
            <person name="Ma J."/>
        </authorList>
    </citation>
    <scope>NUCLEOTIDE SEQUENCE [LARGE SCALE GENOMIC DNA]</scope>
    <source>
        <strain evidence="3 4">JCM 12774</strain>
    </source>
</reference>
<organism evidence="3 4">
    <name type="scientific">Paenibacillus motobuensis</name>
    <dbReference type="NCBI Taxonomy" id="295324"/>
    <lineage>
        <taxon>Bacteria</taxon>
        <taxon>Bacillati</taxon>
        <taxon>Bacillota</taxon>
        <taxon>Bacilli</taxon>
        <taxon>Bacillales</taxon>
        <taxon>Paenibacillaceae</taxon>
        <taxon>Paenibacillus</taxon>
    </lineage>
</organism>
<sequence>MKRIYLFSLCFVLIISFGIFIYPGLYKYDKFNQKTLVKINRITGNTQILYADGWRTVNNNAQVDNAEKSNKDVDAIIDEKIEKLKEEMLNAIKSELQLANQDNITNDDYGEINFDSIRNRNKNADVVSSPNESSDFFEKGDSPDRVQEVMGTPDGIIGGELHEIWKYGNSSVTFSNGTVNGWSNRDNNLKLK</sequence>
<dbReference type="RefSeq" id="WP_343858813.1">
    <property type="nucleotide sequence ID" value="NZ_BAAACX010000007.1"/>
</dbReference>
<comment type="caution">
    <text evidence="3">The sequence shown here is derived from an EMBL/GenBank/DDBJ whole genome shotgun (WGS) entry which is preliminary data.</text>
</comment>
<feature type="region of interest" description="Disordered" evidence="1">
    <location>
        <begin position="124"/>
        <end position="143"/>
    </location>
</feature>
<proteinExistence type="predicted"/>
<protein>
    <submittedName>
        <fullName evidence="3">Uncharacterized protein</fullName>
    </submittedName>
</protein>
<gene>
    <name evidence="3" type="ORF">GCM10008933_12350</name>
</gene>
<evidence type="ECO:0000256" key="1">
    <source>
        <dbReference type="SAM" id="MobiDB-lite"/>
    </source>
</evidence>
<evidence type="ECO:0000256" key="2">
    <source>
        <dbReference type="SAM" id="Phobius"/>
    </source>
</evidence>
<dbReference type="Proteomes" id="UP001500340">
    <property type="component" value="Unassembled WGS sequence"/>
</dbReference>
<keyword evidence="4" id="KW-1185">Reference proteome</keyword>
<name>A0ABN0Y4C1_9BACL</name>
<keyword evidence="2" id="KW-0472">Membrane</keyword>
<feature type="transmembrane region" description="Helical" evidence="2">
    <location>
        <begin position="6"/>
        <end position="25"/>
    </location>
</feature>
<keyword evidence="2" id="KW-0812">Transmembrane</keyword>
<evidence type="ECO:0000313" key="3">
    <source>
        <dbReference type="EMBL" id="GAA0382715.1"/>
    </source>
</evidence>
<dbReference type="EMBL" id="BAAACX010000007">
    <property type="protein sequence ID" value="GAA0382715.1"/>
    <property type="molecule type" value="Genomic_DNA"/>
</dbReference>
<keyword evidence="2" id="KW-1133">Transmembrane helix</keyword>